<evidence type="ECO:0000313" key="3">
    <source>
        <dbReference type="Proteomes" id="UP000033423"/>
    </source>
</evidence>
<protein>
    <submittedName>
        <fullName evidence="1">PIN domain protein</fullName>
    </submittedName>
</protein>
<organism evidence="1 3">
    <name type="scientific">Candidatus Magnetobacterium bavaricum</name>
    <dbReference type="NCBI Taxonomy" id="29290"/>
    <lineage>
        <taxon>Bacteria</taxon>
        <taxon>Pseudomonadati</taxon>
        <taxon>Nitrospirota</taxon>
        <taxon>Thermodesulfovibrionia</taxon>
        <taxon>Thermodesulfovibrionales</taxon>
        <taxon>Candidatus Magnetobacteriaceae</taxon>
        <taxon>Candidatus Magnetobacterium</taxon>
    </lineage>
</organism>
<dbReference type="EMBL" id="LACI01002667">
    <property type="protein sequence ID" value="KJU81486.1"/>
    <property type="molecule type" value="Genomic_DNA"/>
</dbReference>
<proteinExistence type="predicted"/>
<comment type="caution">
    <text evidence="1">The sequence shown here is derived from an EMBL/GenBank/DDBJ whole genome shotgun (WGS) entry which is preliminary data.</text>
</comment>
<gene>
    <name evidence="1" type="ORF">MBAV_006320</name>
    <name evidence="2" type="ORF">MBAV_006321</name>
</gene>
<feature type="non-terminal residue" evidence="1">
    <location>
        <position position="1"/>
    </location>
</feature>
<evidence type="ECO:0000313" key="1">
    <source>
        <dbReference type="EMBL" id="KJU81486.1"/>
    </source>
</evidence>
<accession>A0A0F3GHX0</accession>
<dbReference type="InterPro" id="IPR029060">
    <property type="entry name" value="PIN-like_dom_sf"/>
</dbReference>
<name>A0A0F3GHX0_9BACT</name>
<keyword evidence="3" id="KW-1185">Reference proteome</keyword>
<evidence type="ECO:0000313" key="2">
    <source>
        <dbReference type="EMBL" id="KJU81487.1"/>
    </source>
</evidence>
<reference evidence="1 3" key="1">
    <citation type="submission" date="2015-02" db="EMBL/GenBank/DDBJ databases">
        <title>Single-cell genomics of uncultivated deep-branching MTB reveals a conserved set of magnetosome genes.</title>
        <authorList>
            <person name="Kolinko S."/>
            <person name="Richter M."/>
            <person name="Glockner F.O."/>
            <person name="Brachmann A."/>
            <person name="Schuler D."/>
        </authorList>
    </citation>
    <scope>NUCLEOTIDE SEQUENCE [LARGE SCALE GENOMIC DNA]</scope>
    <source>
        <strain evidence="1">TM-1</strain>
    </source>
</reference>
<dbReference type="Gene3D" id="3.40.50.1010">
    <property type="entry name" value="5'-nuclease"/>
    <property type="match status" value="1"/>
</dbReference>
<dbReference type="Proteomes" id="UP000033423">
    <property type="component" value="Unassembled WGS sequence"/>
</dbReference>
<dbReference type="EMBL" id="LACI01002667">
    <property type="protein sequence ID" value="KJU81487.1"/>
    <property type="molecule type" value="Genomic_DNA"/>
</dbReference>
<sequence>HYRTKGVTLKTTDCLIYATAIVRGYKIATRNAKHYPDADIIVPMYPLKTDG</sequence>
<dbReference type="AlphaFoldDB" id="A0A0F3GHX0"/>
<dbReference type="SUPFAM" id="SSF88723">
    <property type="entry name" value="PIN domain-like"/>
    <property type="match status" value="1"/>
</dbReference>